<dbReference type="AlphaFoldDB" id="A0A2S8S7D7"/>
<proteinExistence type="predicted"/>
<keyword evidence="3" id="KW-1185">Reference proteome</keyword>
<evidence type="ECO:0000256" key="1">
    <source>
        <dbReference type="SAM" id="Phobius"/>
    </source>
</evidence>
<protein>
    <recommendedName>
        <fullName evidence="4">DUF454 domain-containing protein</fullName>
    </recommendedName>
</protein>
<gene>
    <name evidence="2" type="ORF">LX70_02221</name>
</gene>
<dbReference type="Pfam" id="PF04304">
    <property type="entry name" value="DUF454"/>
    <property type="match status" value="1"/>
</dbReference>
<dbReference type="InterPro" id="IPR007401">
    <property type="entry name" value="DUF454"/>
</dbReference>
<evidence type="ECO:0000313" key="2">
    <source>
        <dbReference type="EMBL" id="PQV56648.1"/>
    </source>
</evidence>
<dbReference type="PANTHER" id="PTHR35813">
    <property type="entry name" value="INNER MEMBRANE PROTEIN YBAN"/>
    <property type="match status" value="1"/>
</dbReference>
<keyword evidence="1" id="KW-0812">Transmembrane</keyword>
<dbReference type="PANTHER" id="PTHR35813:SF1">
    <property type="entry name" value="INNER MEMBRANE PROTEIN YBAN"/>
    <property type="match status" value="1"/>
</dbReference>
<feature type="transmembrane region" description="Helical" evidence="1">
    <location>
        <begin position="85"/>
        <end position="113"/>
    </location>
</feature>
<evidence type="ECO:0008006" key="4">
    <source>
        <dbReference type="Google" id="ProtNLM"/>
    </source>
</evidence>
<organism evidence="2 3">
    <name type="scientific">Albidovulum denitrificans</name>
    <dbReference type="NCBI Taxonomy" id="404881"/>
    <lineage>
        <taxon>Bacteria</taxon>
        <taxon>Pseudomonadati</taxon>
        <taxon>Pseudomonadota</taxon>
        <taxon>Alphaproteobacteria</taxon>
        <taxon>Rhodobacterales</taxon>
        <taxon>Paracoccaceae</taxon>
        <taxon>Albidovulum</taxon>
    </lineage>
</organism>
<reference evidence="2 3" key="1">
    <citation type="submission" date="2018-02" db="EMBL/GenBank/DDBJ databases">
        <title>Genomic Encyclopedia of Archaeal and Bacterial Type Strains, Phase II (KMG-II): from individual species to whole genera.</title>
        <authorList>
            <person name="Goeker M."/>
        </authorList>
    </citation>
    <scope>NUCLEOTIDE SEQUENCE [LARGE SCALE GENOMIC DNA]</scope>
    <source>
        <strain evidence="2 3">DSM 18921</strain>
    </source>
</reference>
<accession>A0A2S8S7D7</accession>
<keyword evidence="1" id="KW-0472">Membrane</keyword>
<dbReference type="GO" id="GO:0005886">
    <property type="term" value="C:plasma membrane"/>
    <property type="evidence" value="ECO:0007669"/>
    <property type="project" value="TreeGrafter"/>
</dbReference>
<dbReference type="Proteomes" id="UP000238338">
    <property type="component" value="Unassembled WGS sequence"/>
</dbReference>
<keyword evidence="1" id="KW-1133">Transmembrane helix</keyword>
<evidence type="ECO:0000313" key="3">
    <source>
        <dbReference type="Proteomes" id="UP000238338"/>
    </source>
</evidence>
<dbReference type="EMBL" id="PVEP01000004">
    <property type="protein sequence ID" value="PQV56648.1"/>
    <property type="molecule type" value="Genomic_DNA"/>
</dbReference>
<sequence>MIRGVLIAIGLISLALGAIGLFLPLLPTVPFVLLAALCFANTSERLHGWLLSHRIFGPQIVNWNERGAISRRAKWVASASLIGSFLLAILFGFGPLVLTVQAACLLGVAVFIWSRPDA</sequence>
<dbReference type="PIRSF" id="PIRSF016789">
    <property type="entry name" value="DUF454"/>
    <property type="match status" value="1"/>
</dbReference>
<name>A0A2S8S7D7_9RHOB</name>
<comment type="caution">
    <text evidence="2">The sequence shown here is derived from an EMBL/GenBank/DDBJ whole genome shotgun (WGS) entry which is preliminary data.</text>
</comment>